<accession>A0A4R6QJT4</accession>
<proteinExistence type="predicted"/>
<dbReference type="PANTHER" id="PTHR34322:SF2">
    <property type="entry name" value="TRANSPOSASE IS200-LIKE DOMAIN-CONTAINING PROTEIN"/>
    <property type="match status" value="1"/>
</dbReference>
<dbReference type="InParanoid" id="A0A4R6QJT4"/>
<protein>
    <submittedName>
        <fullName evidence="2">REP element-mobilizing transposase RayT</fullName>
    </submittedName>
</protein>
<keyword evidence="3" id="KW-1185">Reference proteome</keyword>
<dbReference type="GO" id="GO:0004803">
    <property type="term" value="F:transposase activity"/>
    <property type="evidence" value="ECO:0007669"/>
    <property type="project" value="InterPro"/>
</dbReference>
<evidence type="ECO:0000313" key="2">
    <source>
        <dbReference type="EMBL" id="TDP63830.1"/>
    </source>
</evidence>
<dbReference type="Pfam" id="PF01797">
    <property type="entry name" value="Y1_Tnp"/>
    <property type="match status" value="1"/>
</dbReference>
<dbReference type="InterPro" id="IPR002686">
    <property type="entry name" value="Transposase_17"/>
</dbReference>
<dbReference type="EMBL" id="SNXS01000004">
    <property type="protein sequence ID" value="TDP63830.1"/>
    <property type="molecule type" value="Genomic_DNA"/>
</dbReference>
<reference evidence="2 3" key="1">
    <citation type="submission" date="2019-03" db="EMBL/GenBank/DDBJ databases">
        <title>Genomic Encyclopedia of Type Strains, Phase IV (KMG-IV): sequencing the most valuable type-strain genomes for metagenomic binning, comparative biology and taxonomic classification.</title>
        <authorList>
            <person name="Goeker M."/>
        </authorList>
    </citation>
    <scope>NUCLEOTIDE SEQUENCE [LARGE SCALE GENOMIC DNA]</scope>
    <source>
        <strain evidence="2 3">DSM 16998</strain>
    </source>
</reference>
<sequence>MARPLRIEFPGAVYHVTSRGHANAAIFMDDADRQSLLSVIEQGMARFDAQVLAYSLLGEHYQLLLYTAQGNLSRLMRHINGVYTQAFNRRHGKNGPVFQGRFKGVLVNRDQHLLSACQYVESAPKRAGLTRGDGYWPWSSHAAHTLQTDTPAWLETKGLLSYVLGREARTPGDQRKAAQKYQSSLAVFDGDKFWDATLRHQIYLGDEAFVARMQATAGAGKGRPAGKSGKARNGKTGVAQWIKDSDSREQGLLRAYTEGGLSMTAMADGLGLSVSRVSRLIARAEAQRGGVPR</sequence>
<dbReference type="SMART" id="SM01321">
    <property type="entry name" value="Y1_Tnp"/>
    <property type="match status" value="1"/>
</dbReference>
<dbReference type="InterPro" id="IPR036515">
    <property type="entry name" value="Transposase_17_sf"/>
</dbReference>
<name>A0A4R6QJT4_9BURK</name>
<dbReference type="Proteomes" id="UP000295361">
    <property type="component" value="Unassembled WGS sequence"/>
</dbReference>
<comment type="caution">
    <text evidence="2">The sequence shown here is derived from an EMBL/GenBank/DDBJ whole genome shotgun (WGS) entry which is preliminary data.</text>
</comment>
<gene>
    <name evidence="2" type="ORF">DES47_104112</name>
</gene>
<dbReference type="GO" id="GO:0006313">
    <property type="term" value="P:DNA transposition"/>
    <property type="evidence" value="ECO:0007669"/>
    <property type="project" value="InterPro"/>
</dbReference>
<evidence type="ECO:0000259" key="1">
    <source>
        <dbReference type="SMART" id="SM01321"/>
    </source>
</evidence>
<dbReference type="SUPFAM" id="SSF143422">
    <property type="entry name" value="Transposase IS200-like"/>
    <property type="match status" value="1"/>
</dbReference>
<evidence type="ECO:0000313" key="3">
    <source>
        <dbReference type="Proteomes" id="UP000295361"/>
    </source>
</evidence>
<dbReference type="OrthoDB" id="9814067at2"/>
<organism evidence="2 3">
    <name type="scientific">Roseateles toxinivorans</name>
    <dbReference type="NCBI Taxonomy" id="270368"/>
    <lineage>
        <taxon>Bacteria</taxon>
        <taxon>Pseudomonadati</taxon>
        <taxon>Pseudomonadota</taxon>
        <taxon>Betaproteobacteria</taxon>
        <taxon>Burkholderiales</taxon>
        <taxon>Sphaerotilaceae</taxon>
        <taxon>Roseateles</taxon>
    </lineage>
</organism>
<dbReference type="RefSeq" id="WP_133701696.1">
    <property type="nucleotide sequence ID" value="NZ_SNXS01000004.1"/>
</dbReference>
<dbReference type="Gene3D" id="3.30.70.1290">
    <property type="entry name" value="Transposase IS200-like"/>
    <property type="match status" value="1"/>
</dbReference>
<dbReference type="PANTHER" id="PTHR34322">
    <property type="entry name" value="TRANSPOSASE, Y1_TNP DOMAIN-CONTAINING"/>
    <property type="match status" value="1"/>
</dbReference>
<dbReference type="GO" id="GO:0003677">
    <property type="term" value="F:DNA binding"/>
    <property type="evidence" value="ECO:0007669"/>
    <property type="project" value="InterPro"/>
</dbReference>
<feature type="domain" description="Transposase IS200-like" evidence="1">
    <location>
        <begin position="9"/>
        <end position="123"/>
    </location>
</feature>
<dbReference type="AlphaFoldDB" id="A0A4R6QJT4"/>